<reference evidence="1" key="1">
    <citation type="submission" date="2021-01" db="EMBL/GenBank/DDBJ databases">
        <authorList>
            <person name="Zahm M."/>
            <person name="Roques C."/>
            <person name="Cabau C."/>
            <person name="Klopp C."/>
            <person name="Donnadieu C."/>
            <person name="Jouanno E."/>
            <person name="Lampietro C."/>
            <person name="Louis A."/>
            <person name="Herpin A."/>
            <person name="Echchiki A."/>
            <person name="Berthelot C."/>
            <person name="Parey E."/>
            <person name="Roest-Crollius H."/>
            <person name="Braasch I."/>
            <person name="Postlethwait J."/>
            <person name="Bobe J."/>
            <person name="Montfort J."/>
            <person name="Bouchez O."/>
            <person name="Begum T."/>
            <person name="Mejri S."/>
            <person name="Adams A."/>
            <person name="Chen W.-J."/>
            <person name="Guiguen Y."/>
        </authorList>
    </citation>
    <scope>NUCLEOTIDE SEQUENCE</scope>
    <source>
        <strain evidence="1">YG-15Mar2019-1</strain>
        <tissue evidence="1">Brain</tissue>
    </source>
</reference>
<proteinExistence type="predicted"/>
<dbReference type="GO" id="GO:0034455">
    <property type="term" value="C:t-UTP complex"/>
    <property type="evidence" value="ECO:0007669"/>
    <property type="project" value="TreeGrafter"/>
</dbReference>
<dbReference type="SUPFAM" id="SSF50978">
    <property type="entry name" value="WD40 repeat-like"/>
    <property type="match status" value="1"/>
</dbReference>
<dbReference type="Proteomes" id="UP001046870">
    <property type="component" value="Chromosome 7"/>
</dbReference>
<comment type="caution">
    <text evidence="1">The sequence shown here is derived from an EMBL/GenBank/DDBJ whole genome shotgun (WGS) entry which is preliminary data.</text>
</comment>
<dbReference type="InterPro" id="IPR001680">
    <property type="entry name" value="WD40_rpt"/>
</dbReference>
<dbReference type="InterPro" id="IPR015943">
    <property type="entry name" value="WD40/YVTN_repeat-like_dom_sf"/>
</dbReference>
<dbReference type="Pfam" id="PF00400">
    <property type="entry name" value="WD40"/>
    <property type="match status" value="3"/>
</dbReference>
<dbReference type="SMART" id="SM00320">
    <property type="entry name" value="WD40"/>
    <property type="match status" value="7"/>
</dbReference>
<dbReference type="GO" id="GO:0032040">
    <property type="term" value="C:small-subunit processome"/>
    <property type="evidence" value="ECO:0007669"/>
    <property type="project" value="TreeGrafter"/>
</dbReference>
<dbReference type="GO" id="GO:0000462">
    <property type="term" value="P:maturation of SSU-rRNA from tricistronic rRNA transcript (SSU-rRNA, 5.8S rRNA, LSU-rRNA)"/>
    <property type="evidence" value="ECO:0007669"/>
    <property type="project" value="InterPro"/>
</dbReference>
<name>A0A9D3Q5J6_MEGAT</name>
<organism evidence="1 2">
    <name type="scientific">Megalops atlanticus</name>
    <name type="common">Tarpon</name>
    <name type="synonym">Clupea gigantea</name>
    <dbReference type="NCBI Taxonomy" id="7932"/>
    <lineage>
        <taxon>Eukaryota</taxon>
        <taxon>Metazoa</taxon>
        <taxon>Chordata</taxon>
        <taxon>Craniata</taxon>
        <taxon>Vertebrata</taxon>
        <taxon>Euteleostomi</taxon>
        <taxon>Actinopterygii</taxon>
        <taxon>Neopterygii</taxon>
        <taxon>Teleostei</taxon>
        <taxon>Elopiformes</taxon>
        <taxon>Megalopidae</taxon>
        <taxon>Megalops</taxon>
    </lineage>
</organism>
<dbReference type="Gene3D" id="2.130.10.10">
    <property type="entry name" value="YVTN repeat-like/Quinoprotein amine dehydrogenase"/>
    <property type="match status" value="2"/>
</dbReference>
<dbReference type="EMBL" id="JAFDVH010000007">
    <property type="protein sequence ID" value="KAG7473219.1"/>
    <property type="molecule type" value="Genomic_DNA"/>
</dbReference>
<protein>
    <recommendedName>
        <fullName evidence="3">Anaphase-promoting complex subunit 4 WD40 domain-containing protein</fullName>
    </recommendedName>
</protein>
<gene>
    <name evidence="1" type="ORF">MATL_G00093430</name>
</gene>
<dbReference type="PANTHER" id="PTHR44163:SF1">
    <property type="entry name" value="U3 SMALL NUCLEOLAR RNA-ASSOCIATED PROTEIN 4 HOMOLOG"/>
    <property type="match status" value="1"/>
</dbReference>
<sequence length="321" mass="35269">MGEFKVHRVRFFDYTPAGIRCAAFNPETERLALARQDGTVEIFNLSDSYFQEKVIPGSESRSIEAVCWAGDRLFTAGLNGEVAEYDPGSLRPKYSLDAFGGPVWTLACSPQRTHLAVGCEDGSVKLFEVLPEKIRFERNLDRQKGRVISLSWSPSGTQIAAGSLDVIRIFDVRSGRAVQRMLVDRGPVGQRGRECVVWAVAFLSDGTVVSGDSAGKVQVWDGHLGALIRTHLVSKWDVLALSVSQDESSIVAGTSEGTVVQFQFLSPTQAEGDKEWVRTRTFKHHTHDVRAVVDIGRAVVSGGMDTQLVIRPFLDKVDTNS</sequence>
<dbReference type="OrthoDB" id="8883818at2759"/>
<keyword evidence="2" id="KW-1185">Reference proteome</keyword>
<dbReference type="GO" id="GO:0003723">
    <property type="term" value="F:RNA binding"/>
    <property type="evidence" value="ECO:0007669"/>
    <property type="project" value="TreeGrafter"/>
</dbReference>
<dbReference type="FunFam" id="2.130.10.10:FF:000441">
    <property type="entry name" value="U3 small nucleolar RNA-associated protein 4 homolog"/>
    <property type="match status" value="1"/>
</dbReference>
<dbReference type="GO" id="GO:0030686">
    <property type="term" value="C:90S preribosome"/>
    <property type="evidence" value="ECO:0007669"/>
    <property type="project" value="InterPro"/>
</dbReference>
<dbReference type="InterPro" id="IPR046351">
    <property type="entry name" value="UTP4"/>
</dbReference>
<evidence type="ECO:0000313" key="2">
    <source>
        <dbReference type="Proteomes" id="UP001046870"/>
    </source>
</evidence>
<accession>A0A9D3Q5J6</accession>
<dbReference type="AlphaFoldDB" id="A0A9D3Q5J6"/>
<evidence type="ECO:0000313" key="1">
    <source>
        <dbReference type="EMBL" id="KAG7473219.1"/>
    </source>
</evidence>
<evidence type="ECO:0008006" key="3">
    <source>
        <dbReference type="Google" id="ProtNLM"/>
    </source>
</evidence>
<dbReference type="InterPro" id="IPR036322">
    <property type="entry name" value="WD40_repeat_dom_sf"/>
</dbReference>
<dbReference type="PANTHER" id="PTHR44163">
    <property type="entry name" value="U3 SMALL NUCLEOLAR RNA-ASSOCIATED PROTEIN 4 HOMOLOG"/>
    <property type="match status" value="1"/>
</dbReference>